<dbReference type="PIRSF" id="PIRSF028141">
    <property type="entry name" value="C-di-GMP_BP_PA4608"/>
    <property type="match status" value="1"/>
</dbReference>
<keyword evidence="1" id="KW-0547">Nucleotide-binding</keyword>
<dbReference type="OrthoDB" id="5298508at2"/>
<evidence type="ECO:0000256" key="1">
    <source>
        <dbReference type="PIRNR" id="PIRNR028141"/>
    </source>
</evidence>
<dbReference type="Proteomes" id="UP000067111">
    <property type="component" value="Unassembled WGS sequence"/>
</dbReference>
<evidence type="ECO:0000313" key="3">
    <source>
        <dbReference type="EMBL" id="KWU53008.1"/>
    </source>
</evidence>
<dbReference type="Gene3D" id="2.40.10.220">
    <property type="entry name" value="predicted glycosyltransferase like domains"/>
    <property type="match status" value="1"/>
</dbReference>
<accession>A0A120EAM1</accession>
<sequence>MTEHPPERRCFRRIAMDAVTELRQNGHEWPVKLVDLSLKGLAIKRPEPWKGNKALPFEVDIRLDPKAHIKMQVKLAHDGDDQLGFVCKEIDLESISNLRRLIELNLGDPEELERELGALLEV</sequence>
<comment type="subunit">
    <text evidence="1">Monomer in both c-di-GMP-bound and free forms.</text>
</comment>
<dbReference type="GO" id="GO:0035438">
    <property type="term" value="F:cyclic-di-GMP binding"/>
    <property type="evidence" value="ECO:0007669"/>
    <property type="project" value="InterPro"/>
</dbReference>
<dbReference type="Pfam" id="PF07238">
    <property type="entry name" value="PilZ"/>
    <property type="match status" value="1"/>
</dbReference>
<reference evidence="4" key="1">
    <citation type="submission" date="2016-01" db="EMBL/GenBank/DDBJ databases">
        <authorList>
            <person name="Gamez R.M."/>
            <person name="Rodriguez F."/>
            <person name="Bernal J.F."/>
            <person name="Agarwala R."/>
            <person name="Landsman D."/>
            <person name="Marino-Ramirez L."/>
        </authorList>
    </citation>
    <scope>NUCLEOTIDE SEQUENCE [LARGE SCALE GENOMIC DNA]</scope>
    <source>
        <strain evidence="4">Ps006</strain>
    </source>
</reference>
<feature type="domain" description="PilZ" evidence="2">
    <location>
        <begin position="7"/>
        <end position="103"/>
    </location>
</feature>
<dbReference type="EMBL" id="LRMR01000001">
    <property type="protein sequence ID" value="KWU53008.1"/>
    <property type="molecule type" value="Genomic_DNA"/>
</dbReference>
<evidence type="ECO:0000259" key="2">
    <source>
        <dbReference type="Pfam" id="PF07238"/>
    </source>
</evidence>
<evidence type="ECO:0000313" key="4">
    <source>
        <dbReference type="Proteomes" id="UP000067111"/>
    </source>
</evidence>
<gene>
    <name evidence="3" type="ORF">AWV77_00470</name>
</gene>
<keyword evidence="1" id="KW-0973">c-di-GMP</keyword>
<dbReference type="RefSeq" id="WP_060752308.1">
    <property type="nucleotide sequence ID" value="NZ_LRMR01000001.1"/>
</dbReference>
<comment type="function">
    <text evidence="1">Binds the second messenger bis-(3'-5') cyclic dimeric guanosine monophosphate (c-di-GMP). Can bind two c-di-GMP molecules per monomer. May play a role in bacterial second-messenger regulated processes. Binding to c-di-GMP induces a conformational change of the C- and N-termini resulting in the exposure of a highly negative surface on one side of the protein to a possible effector protein.</text>
</comment>
<dbReference type="SUPFAM" id="SSF141371">
    <property type="entry name" value="PilZ domain-like"/>
    <property type="match status" value="1"/>
</dbReference>
<protein>
    <recommendedName>
        <fullName evidence="1">Cyclic diguanosine monophosphate-binding protein</fullName>
        <shortName evidence="1">c-di-GMP-binding protein</shortName>
    </recommendedName>
    <alternativeName>
        <fullName evidence="1">Pilz domain-containing protein</fullName>
    </alternativeName>
</protein>
<organism evidence="3 4">
    <name type="scientific">Pseudomonas palleroniana</name>
    <dbReference type="NCBI Taxonomy" id="191390"/>
    <lineage>
        <taxon>Bacteria</taxon>
        <taxon>Pseudomonadati</taxon>
        <taxon>Pseudomonadota</taxon>
        <taxon>Gammaproteobacteria</taxon>
        <taxon>Pseudomonadales</taxon>
        <taxon>Pseudomonadaceae</taxon>
        <taxon>Pseudomonas</taxon>
    </lineage>
</organism>
<comment type="caution">
    <text evidence="3">The sequence shown here is derived from an EMBL/GenBank/DDBJ whole genome shotgun (WGS) entry which is preliminary data.</text>
</comment>
<name>A0A120EAM1_9PSED</name>
<dbReference type="InterPro" id="IPR009875">
    <property type="entry name" value="PilZ_domain"/>
</dbReference>
<proteinExistence type="predicted"/>
<dbReference type="InterPro" id="IPR027021">
    <property type="entry name" value="C-di-GMP_BP_PA4608"/>
</dbReference>
<dbReference type="AlphaFoldDB" id="A0A120EAM1"/>